<gene>
    <name evidence="1" type="ORF">METZ01_LOCUS234108</name>
</gene>
<protein>
    <submittedName>
        <fullName evidence="1">Uncharacterized protein</fullName>
    </submittedName>
</protein>
<evidence type="ECO:0000313" key="1">
    <source>
        <dbReference type="EMBL" id="SVB81254.1"/>
    </source>
</evidence>
<dbReference type="AlphaFoldDB" id="A0A382H1Z9"/>
<reference evidence="1" key="1">
    <citation type="submission" date="2018-05" db="EMBL/GenBank/DDBJ databases">
        <authorList>
            <person name="Lanie J.A."/>
            <person name="Ng W.-L."/>
            <person name="Kazmierczak K.M."/>
            <person name="Andrzejewski T.M."/>
            <person name="Davidsen T.M."/>
            <person name="Wayne K.J."/>
            <person name="Tettelin H."/>
            <person name="Glass J.I."/>
            <person name="Rusch D."/>
            <person name="Podicherti R."/>
            <person name="Tsui H.-C.T."/>
            <person name="Winkler M.E."/>
        </authorList>
    </citation>
    <scope>NUCLEOTIDE SEQUENCE</scope>
</reference>
<name>A0A382H1Z9_9ZZZZ</name>
<accession>A0A382H1Z9</accession>
<feature type="non-terminal residue" evidence="1">
    <location>
        <position position="55"/>
    </location>
</feature>
<sequence>MNLQRKWLFILLGIVVVGLMFAEKIIKFYFDWIWFANYQIDSVFWTIILSQWGFG</sequence>
<proteinExistence type="predicted"/>
<organism evidence="1">
    <name type="scientific">marine metagenome</name>
    <dbReference type="NCBI Taxonomy" id="408172"/>
    <lineage>
        <taxon>unclassified sequences</taxon>
        <taxon>metagenomes</taxon>
        <taxon>ecological metagenomes</taxon>
    </lineage>
</organism>
<dbReference type="EMBL" id="UINC01058694">
    <property type="protein sequence ID" value="SVB81254.1"/>
    <property type="molecule type" value="Genomic_DNA"/>
</dbReference>